<dbReference type="AlphaFoldDB" id="A0AA48M108"/>
<evidence type="ECO:0000313" key="1">
    <source>
        <dbReference type="EMBL" id="CAJ0867404.1"/>
    </source>
</evidence>
<reference evidence="1" key="1">
    <citation type="submission" date="2023-07" db="EMBL/GenBank/DDBJ databases">
        <authorList>
            <person name="Pelsma A.J. K."/>
        </authorList>
    </citation>
    <scope>NUCLEOTIDE SEQUENCE</scope>
</reference>
<organism evidence="1">
    <name type="scientific">freshwater sediment metagenome</name>
    <dbReference type="NCBI Taxonomy" id="556182"/>
    <lineage>
        <taxon>unclassified sequences</taxon>
        <taxon>metagenomes</taxon>
        <taxon>ecological metagenomes</taxon>
    </lineage>
</organism>
<dbReference type="EMBL" id="OY288114">
    <property type="protein sequence ID" value="CAJ0867404.1"/>
    <property type="molecule type" value="Genomic_DNA"/>
</dbReference>
<sequence>MKLKVEMTLTGETAKRLQETGERLAVMNLGDDGMLAAAILMRIAADYERARKAKAGDTIPLENLSAENDE</sequence>
<accession>A0AA48M108</accession>
<proteinExistence type="predicted"/>
<protein>
    <submittedName>
        <fullName evidence="1">Uncharacterized protein</fullName>
    </submittedName>
</protein>
<gene>
    <name evidence="1" type="ORF">AMST5_01950</name>
</gene>
<name>A0AA48M108_9ZZZZ</name>